<name>A0ABX7E4J2_9BACI</name>
<accession>A0ABX7E4J2</accession>
<dbReference type="PROSITE" id="PS51742">
    <property type="entry name" value="PPC"/>
    <property type="match status" value="1"/>
</dbReference>
<feature type="domain" description="PPC" evidence="1">
    <location>
        <begin position="9"/>
        <end position="152"/>
    </location>
</feature>
<protein>
    <submittedName>
        <fullName evidence="2">DNA-binding protein</fullName>
    </submittedName>
</protein>
<dbReference type="SUPFAM" id="SSF117856">
    <property type="entry name" value="AF0104/ALDC/Ptd012-like"/>
    <property type="match status" value="1"/>
</dbReference>
<keyword evidence="3" id="KW-1185">Reference proteome</keyword>
<organism evidence="2 3">
    <name type="scientific">Heyndrickxia vini</name>
    <dbReference type="NCBI Taxonomy" id="1476025"/>
    <lineage>
        <taxon>Bacteria</taxon>
        <taxon>Bacillati</taxon>
        <taxon>Bacillota</taxon>
        <taxon>Bacilli</taxon>
        <taxon>Bacillales</taxon>
        <taxon>Bacillaceae</taxon>
        <taxon>Heyndrickxia</taxon>
    </lineage>
</organism>
<dbReference type="CDD" id="cd11378">
    <property type="entry name" value="DUF296"/>
    <property type="match status" value="1"/>
</dbReference>
<proteinExistence type="predicted"/>
<dbReference type="InterPro" id="IPR005175">
    <property type="entry name" value="PPC_dom"/>
</dbReference>
<dbReference type="Proteomes" id="UP000595691">
    <property type="component" value="Chromosome"/>
</dbReference>
<dbReference type="PANTHER" id="PTHR34988">
    <property type="entry name" value="PROTEIN, PUTATIVE-RELATED"/>
    <property type="match status" value="1"/>
</dbReference>
<dbReference type="RefSeq" id="WP_202779094.1">
    <property type="nucleotide sequence ID" value="NZ_CP065425.1"/>
</dbReference>
<dbReference type="PANTHER" id="PTHR34988:SF1">
    <property type="entry name" value="DNA-BINDING PROTEIN"/>
    <property type="match status" value="1"/>
</dbReference>
<dbReference type="Pfam" id="PF03479">
    <property type="entry name" value="PCC"/>
    <property type="match status" value="1"/>
</dbReference>
<evidence type="ECO:0000313" key="2">
    <source>
        <dbReference type="EMBL" id="QQZ10150.1"/>
    </source>
</evidence>
<dbReference type="GO" id="GO:0003677">
    <property type="term" value="F:DNA binding"/>
    <property type="evidence" value="ECO:0007669"/>
    <property type="project" value="UniProtKB-KW"/>
</dbReference>
<evidence type="ECO:0000259" key="1">
    <source>
        <dbReference type="PROSITE" id="PS51742"/>
    </source>
</evidence>
<keyword evidence="2" id="KW-0238">DNA-binding</keyword>
<dbReference type="Gene3D" id="3.30.1330.80">
    <property type="entry name" value="Hypothetical protein, similar to alpha- acetolactate decarboxylase, domain 2"/>
    <property type="match status" value="1"/>
</dbReference>
<gene>
    <name evidence="2" type="ORF">I5776_04090</name>
</gene>
<sequence>MRQSHSQYNEAKGILLGSLAKDDDLLLGILRQCEKNNIRAGAFQCIGSLKSVNYCILEKVNGEYTYTTPIKESKTVELLSGNGFIGVKEDGSPDIHFHGIFIDEQGKIAGGHFLEGGNSVAVTVEFSVTASSDAVAIREPIPGTEFRVFNFYKEGEK</sequence>
<evidence type="ECO:0000313" key="3">
    <source>
        <dbReference type="Proteomes" id="UP000595691"/>
    </source>
</evidence>
<dbReference type="EMBL" id="CP065425">
    <property type="protein sequence ID" value="QQZ10150.1"/>
    <property type="molecule type" value="Genomic_DNA"/>
</dbReference>
<reference evidence="2 3" key="1">
    <citation type="submission" date="2020-11" db="EMBL/GenBank/DDBJ databases">
        <title>Taxonomic evaluation of the Bacillus sporothermodurans group of bacteria based on whole genome sequences.</title>
        <authorList>
            <person name="Fiedler G."/>
            <person name="Herbstmann A.-D."/>
            <person name="Doll E."/>
            <person name="Wenning M."/>
            <person name="Brinks E."/>
            <person name="Kabisch J."/>
            <person name="Breitenwieser F."/>
            <person name="Lappann M."/>
            <person name="Boehnlein C."/>
            <person name="Franz C."/>
        </authorList>
    </citation>
    <scope>NUCLEOTIDE SEQUENCE [LARGE SCALE GENOMIC DNA]</scope>
    <source>
        <strain evidence="2 3">JCM 19841</strain>
    </source>
</reference>